<dbReference type="Pfam" id="PF01022">
    <property type="entry name" value="HTH_5"/>
    <property type="match status" value="1"/>
</dbReference>
<evidence type="ECO:0000256" key="3">
    <source>
        <dbReference type="ARBA" id="ARBA00023163"/>
    </source>
</evidence>
<evidence type="ECO:0000256" key="2">
    <source>
        <dbReference type="ARBA" id="ARBA00023125"/>
    </source>
</evidence>
<dbReference type="InterPro" id="IPR051011">
    <property type="entry name" value="Metal_resp_trans_reg"/>
</dbReference>
<dbReference type="PANTHER" id="PTHR43132">
    <property type="entry name" value="ARSENICAL RESISTANCE OPERON REPRESSOR ARSR-RELATED"/>
    <property type="match status" value="1"/>
</dbReference>
<feature type="domain" description="HTH arsR-type" evidence="4">
    <location>
        <begin position="20"/>
        <end position="112"/>
    </location>
</feature>
<protein>
    <submittedName>
        <fullName evidence="5">ArsR family transcriptional regulator</fullName>
    </submittedName>
</protein>
<dbReference type="AlphaFoldDB" id="A0A7W8G7C7"/>
<keyword evidence="2" id="KW-0238">DNA-binding</keyword>
<accession>A0A7W8G7C7</accession>
<evidence type="ECO:0000313" key="6">
    <source>
        <dbReference type="Proteomes" id="UP000518887"/>
    </source>
</evidence>
<evidence type="ECO:0000259" key="4">
    <source>
        <dbReference type="PROSITE" id="PS50987"/>
    </source>
</evidence>
<evidence type="ECO:0000256" key="1">
    <source>
        <dbReference type="ARBA" id="ARBA00023015"/>
    </source>
</evidence>
<keyword evidence="3" id="KW-0804">Transcription</keyword>
<dbReference type="Gene3D" id="1.10.10.10">
    <property type="entry name" value="Winged helix-like DNA-binding domain superfamily/Winged helix DNA-binding domain"/>
    <property type="match status" value="1"/>
</dbReference>
<name>A0A7W8G7C7_9SPIR</name>
<dbReference type="InterPro" id="IPR001845">
    <property type="entry name" value="HTH_ArsR_DNA-bd_dom"/>
</dbReference>
<dbReference type="SUPFAM" id="SSF46785">
    <property type="entry name" value="Winged helix' DNA-binding domain"/>
    <property type="match status" value="1"/>
</dbReference>
<dbReference type="InterPro" id="IPR036388">
    <property type="entry name" value="WH-like_DNA-bd_sf"/>
</dbReference>
<dbReference type="PROSITE" id="PS50987">
    <property type="entry name" value="HTH_ARSR_2"/>
    <property type="match status" value="1"/>
</dbReference>
<sequence>MNNCSSDNTEDLQVISDSMPDEDLLFNLAELFKIFGDSTRIKILFALLGREVSVGDLAQVLGMTQSAISHQLRILKTNGLVRYRREGKSLFYALSDDHVSKILNMGLEHIEE</sequence>
<dbReference type="GO" id="GO:0003677">
    <property type="term" value="F:DNA binding"/>
    <property type="evidence" value="ECO:0007669"/>
    <property type="project" value="UniProtKB-KW"/>
</dbReference>
<dbReference type="InterPro" id="IPR011991">
    <property type="entry name" value="ArsR-like_HTH"/>
</dbReference>
<keyword evidence="1" id="KW-0805">Transcription regulation</keyword>
<gene>
    <name evidence="5" type="ORF">HNP76_000457</name>
</gene>
<dbReference type="PANTHER" id="PTHR43132:SF6">
    <property type="entry name" value="HTH-TYPE TRANSCRIPTIONAL REPRESSOR CZRA"/>
    <property type="match status" value="1"/>
</dbReference>
<dbReference type="InterPro" id="IPR036390">
    <property type="entry name" value="WH_DNA-bd_sf"/>
</dbReference>
<dbReference type="CDD" id="cd00090">
    <property type="entry name" value="HTH_ARSR"/>
    <property type="match status" value="1"/>
</dbReference>
<dbReference type="SMART" id="SM00418">
    <property type="entry name" value="HTH_ARSR"/>
    <property type="match status" value="1"/>
</dbReference>
<dbReference type="Proteomes" id="UP000518887">
    <property type="component" value="Unassembled WGS sequence"/>
</dbReference>
<dbReference type="GO" id="GO:0003700">
    <property type="term" value="F:DNA-binding transcription factor activity"/>
    <property type="evidence" value="ECO:0007669"/>
    <property type="project" value="InterPro"/>
</dbReference>
<organism evidence="5 6">
    <name type="scientific">Treponema ruminis</name>
    <dbReference type="NCBI Taxonomy" id="744515"/>
    <lineage>
        <taxon>Bacteria</taxon>
        <taxon>Pseudomonadati</taxon>
        <taxon>Spirochaetota</taxon>
        <taxon>Spirochaetia</taxon>
        <taxon>Spirochaetales</taxon>
        <taxon>Treponemataceae</taxon>
        <taxon>Treponema</taxon>
    </lineage>
</organism>
<comment type="caution">
    <text evidence="5">The sequence shown here is derived from an EMBL/GenBank/DDBJ whole genome shotgun (WGS) entry which is preliminary data.</text>
</comment>
<keyword evidence="6" id="KW-1185">Reference proteome</keyword>
<dbReference type="NCBIfam" id="NF033788">
    <property type="entry name" value="HTH_metalloreg"/>
    <property type="match status" value="1"/>
</dbReference>
<dbReference type="EMBL" id="JACHFQ010000001">
    <property type="protein sequence ID" value="MBB5225117.1"/>
    <property type="molecule type" value="Genomic_DNA"/>
</dbReference>
<proteinExistence type="predicted"/>
<dbReference type="PRINTS" id="PR00778">
    <property type="entry name" value="HTHARSR"/>
</dbReference>
<evidence type="ECO:0000313" key="5">
    <source>
        <dbReference type="EMBL" id="MBB5225117.1"/>
    </source>
</evidence>
<reference evidence="5 6" key="1">
    <citation type="submission" date="2020-08" db="EMBL/GenBank/DDBJ databases">
        <title>Genomic Encyclopedia of Type Strains, Phase IV (KMG-IV): sequencing the most valuable type-strain genomes for metagenomic binning, comparative biology and taxonomic classification.</title>
        <authorList>
            <person name="Goeker M."/>
        </authorList>
    </citation>
    <scope>NUCLEOTIDE SEQUENCE [LARGE SCALE GENOMIC DNA]</scope>
    <source>
        <strain evidence="5 6">DSM 103462</strain>
    </source>
</reference>
<dbReference type="RefSeq" id="WP_184657050.1">
    <property type="nucleotide sequence ID" value="NZ_CP031518.1"/>
</dbReference>